<feature type="region of interest" description="Disordered" evidence="1">
    <location>
        <begin position="220"/>
        <end position="274"/>
    </location>
</feature>
<evidence type="ECO:0000313" key="4">
    <source>
        <dbReference type="Proteomes" id="UP001175211"/>
    </source>
</evidence>
<proteinExistence type="predicted"/>
<keyword evidence="2" id="KW-1133">Transmembrane helix</keyword>
<accession>A0AA39KC66</accession>
<keyword evidence="2" id="KW-0812">Transmembrane</keyword>
<evidence type="ECO:0000256" key="2">
    <source>
        <dbReference type="SAM" id="Phobius"/>
    </source>
</evidence>
<dbReference type="RefSeq" id="XP_060330736.1">
    <property type="nucleotide sequence ID" value="XM_060481832.1"/>
</dbReference>
<comment type="caution">
    <text evidence="3">The sequence shown here is derived from an EMBL/GenBank/DDBJ whole genome shotgun (WGS) entry which is preliminary data.</text>
</comment>
<feature type="region of interest" description="Disordered" evidence="1">
    <location>
        <begin position="319"/>
        <end position="339"/>
    </location>
</feature>
<dbReference type="Proteomes" id="UP001175211">
    <property type="component" value="Unassembled WGS sequence"/>
</dbReference>
<name>A0AA39KC66_ARMTA</name>
<feature type="compositionally biased region" description="Low complexity" evidence="1">
    <location>
        <begin position="245"/>
        <end position="256"/>
    </location>
</feature>
<dbReference type="AlphaFoldDB" id="A0AA39KC66"/>
<sequence length="339" mass="37360">MRGCRRKSWRWRSESGTWRIFTGIRIHHHTGRPEISPLPTLYLWMYDLQVYFTDQTRVVIHSLATENGTWPCLLPSVMTANISYSSDQHCHSSGSQQREARSKFPHLSTPMNSPFFQLCTLLVLIPLVLTLDITLDGAPVAFKSTPVVLHRMQDDPPDFILGAFLIHTDESLMVATTTQAVNNFIADLTAFMTFNYTSTSDKDCILIAWIPGTEPHNQFTQSEPFSVGSKPRTATSSFESIPAEPTFKSNSSTTPNPTTPSPFPSVVGSESITSNVPPEHVSRAGAIVGGVLGSVLVLGCMVSTAIYVFIRRRRPRGSHIIASSSGQPSANSDSIYTEI</sequence>
<dbReference type="GeneID" id="85365380"/>
<dbReference type="EMBL" id="JAUEPS010000017">
    <property type="protein sequence ID" value="KAK0458466.1"/>
    <property type="molecule type" value="Genomic_DNA"/>
</dbReference>
<gene>
    <name evidence="3" type="ORF">EV420DRAFT_356537</name>
</gene>
<keyword evidence="2" id="KW-0472">Membrane</keyword>
<feature type="compositionally biased region" description="Polar residues" evidence="1">
    <location>
        <begin position="321"/>
        <end position="339"/>
    </location>
</feature>
<keyword evidence="4" id="KW-1185">Reference proteome</keyword>
<reference evidence="3" key="1">
    <citation type="submission" date="2023-06" db="EMBL/GenBank/DDBJ databases">
        <authorList>
            <consortium name="Lawrence Berkeley National Laboratory"/>
            <person name="Ahrendt S."/>
            <person name="Sahu N."/>
            <person name="Indic B."/>
            <person name="Wong-Bajracharya J."/>
            <person name="Merenyi Z."/>
            <person name="Ke H.-M."/>
            <person name="Monk M."/>
            <person name="Kocsube S."/>
            <person name="Drula E."/>
            <person name="Lipzen A."/>
            <person name="Balint B."/>
            <person name="Henrissat B."/>
            <person name="Andreopoulos B."/>
            <person name="Martin F.M."/>
            <person name="Harder C.B."/>
            <person name="Rigling D."/>
            <person name="Ford K.L."/>
            <person name="Foster G.D."/>
            <person name="Pangilinan J."/>
            <person name="Papanicolaou A."/>
            <person name="Barry K."/>
            <person name="LaButti K."/>
            <person name="Viragh M."/>
            <person name="Koriabine M."/>
            <person name="Yan M."/>
            <person name="Riley R."/>
            <person name="Champramary S."/>
            <person name="Plett K.L."/>
            <person name="Tsai I.J."/>
            <person name="Slot J."/>
            <person name="Sipos G."/>
            <person name="Plett J."/>
            <person name="Nagy L.G."/>
            <person name="Grigoriev I.V."/>
        </authorList>
    </citation>
    <scope>NUCLEOTIDE SEQUENCE</scope>
    <source>
        <strain evidence="3">CCBAS 213</strain>
    </source>
</reference>
<evidence type="ECO:0000256" key="1">
    <source>
        <dbReference type="SAM" id="MobiDB-lite"/>
    </source>
</evidence>
<organism evidence="3 4">
    <name type="scientific">Armillaria tabescens</name>
    <name type="common">Ringless honey mushroom</name>
    <name type="synonym">Agaricus tabescens</name>
    <dbReference type="NCBI Taxonomy" id="1929756"/>
    <lineage>
        <taxon>Eukaryota</taxon>
        <taxon>Fungi</taxon>
        <taxon>Dikarya</taxon>
        <taxon>Basidiomycota</taxon>
        <taxon>Agaricomycotina</taxon>
        <taxon>Agaricomycetes</taxon>
        <taxon>Agaricomycetidae</taxon>
        <taxon>Agaricales</taxon>
        <taxon>Marasmiineae</taxon>
        <taxon>Physalacriaceae</taxon>
        <taxon>Desarmillaria</taxon>
    </lineage>
</organism>
<feature type="transmembrane region" description="Helical" evidence="2">
    <location>
        <begin position="115"/>
        <end position="135"/>
    </location>
</feature>
<protein>
    <submittedName>
        <fullName evidence="3">Uncharacterized protein</fullName>
    </submittedName>
</protein>
<feature type="transmembrane region" description="Helical" evidence="2">
    <location>
        <begin position="284"/>
        <end position="310"/>
    </location>
</feature>
<evidence type="ECO:0000313" key="3">
    <source>
        <dbReference type="EMBL" id="KAK0458466.1"/>
    </source>
</evidence>